<evidence type="ECO:0000313" key="4">
    <source>
        <dbReference type="EMBL" id="MFC4586358.1"/>
    </source>
</evidence>
<gene>
    <name evidence="4" type="ORF">ACFO8L_09755</name>
</gene>
<dbReference type="SUPFAM" id="SSF51110">
    <property type="entry name" value="alpha-D-mannose-specific plant lectins"/>
    <property type="match status" value="2"/>
</dbReference>
<reference evidence="5" key="1">
    <citation type="journal article" date="2019" name="Int. J. Syst. Evol. Microbiol.">
        <title>The Global Catalogue of Microorganisms (GCM) 10K type strain sequencing project: providing services to taxonomists for standard genome sequencing and annotation.</title>
        <authorList>
            <consortium name="The Broad Institute Genomics Platform"/>
            <consortium name="The Broad Institute Genome Sequencing Center for Infectious Disease"/>
            <person name="Wu L."/>
            <person name="Ma J."/>
        </authorList>
    </citation>
    <scope>NUCLEOTIDE SEQUENCE [LARGE SCALE GENOMIC DNA]</scope>
    <source>
        <strain evidence="5">CCUG 49560</strain>
    </source>
</reference>
<feature type="domain" description="Bulb-type lectin" evidence="3">
    <location>
        <begin position="139"/>
        <end position="244"/>
    </location>
</feature>
<organism evidence="4 5">
    <name type="scientific">Sphaerisporangium corydalis</name>
    <dbReference type="NCBI Taxonomy" id="1441875"/>
    <lineage>
        <taxon>Bacteria</taxon>
        <taxon>Bacillati</taxon>
        <taxon>Actinomycetota</taxon>
        <taxon>Actinomycetes</taxon>
        <taxon>Streptosporangiales</taxon>
        <taxon>Streptosporangiaceae</taxon>
        <taxon>Sphaerisporangium</taxon>
    </lineage>
</organism>
<proteinExistence type="predicted"/>
<dbReference type="PANTHER" id="PTHR47976">
    <property type="entry name" value="G-TYPE LECTIN S-RECEPTOR-LIKE SERINE/THREONINE-PROTEIN KINASE SD2-5"/>
    <property type="match status" value="1"/>
</dbReference>
<dbReference type="InterPro" id="IPR036426">
    <property type="entry name" value="Bulb-type_lectin_dom_sf"/>
</dbReference>
<dbReference type="RefSeq" id="WP_262843695.1">
    <property type="nucleotide sequence ID" value="NZ_JANZYP010000020.1"/>
</dbReference>
<evidence type="ECO:0000256" key="1">
    <source>
        <dbReference type="ARBA" id="ARBA00022729"/>
    </source>
</evidence>
<dbReference type="Gene3D" id="2.90.10.10">
    <property type="entry name" value="Bulb-type lectin domain"/>
    <property type="match status" value="4"/>
</dbReference>
<comment type="caution">
    <text evidence="4">The sequence shown here is derived from an EMBL/GenBank/DDBJ whole genome shotgun (WGS) entry which is preliminary data.</text>
</comment>
<dbReference type="PANTHER" id="PTHR47976:SF115">
    <property type="entry name" value="RECEPTOR-LIKE SERINE_THREONINE-PROTEIN KINASE"/>
    <property type="match status" value="1"/>
</dbReference>
<feature type="chain" id="PRO_5045966997" description="Bulb-type lectin domain-containing protein" evidence="2">
    <location>
        <begin position="27"/>
        <end position="244"/>
    </location>
</feature>
<dbReference type="Proteomes" id="UP001595891">
    <property type="component" value="Unassembled WGS sequence"/>
</dbReference>
<accession>A0ABV9EAT9</accession>
<keyword evidence="5" id="KW-1185">Reference proteome</keyword>
<evidence type="ECO:0000256" key="2">
    <source>
        <dbReference type="SAM" id="SignalP"/>
    </source>
</evidence>
<protein>
    <recommendedName>
        <fullName evidence="3">Bulb-type lectin domain-containing protein</fullName>
    </recommendedName>
</protein>
<dbReference type="InterPro" id="IPR051343">
    <property type="entry name" value="G-type_lectin_kinases/EP1-like"/>
</dbReference>
<dbReference type="SMART" id="SM00108">
    <property type="entry name" value="B_lectin"/>
    <property type="match status" value="2"/>
</dbReference>
<feature type="signal peptide" evidence="2">
    <location>
        <begin position="1"/>
        <end position="26"/>
    </location>
</feature>
<feature type="domain" description="Bulb-type lectin" evidence="3">
    <location>
        <begin position="31"/>
        <end position="137"/>
    </location>
</feature>
<name>A0ABV9EAT9_9ACTN</name>
<evidence type="ECO:0000259" key="3">
    <source>
        <dbReference type="PROSITE" id="PS50927"/>
    </source>
</evidence>
<dbReference type="InterPro" id="IPR001480">
    <property type="entry name" value="Bulb-type_lectin_dom"/>
</dbReference>
<dbReference type="PROSITE" id="PS50927">
    <property type="entry name" value="BULB_LECTIN"/>
    <property type="match status" value="2"/>
</dbReference>
<evidence type="ECO:0000313" key="5">
    <source>
        <dbReference type="Proteomes" id="UP001595891"/>
    </source>
</evidence>
<keyword evidence="1 2" id="KW-0732">Signal</keyword>
<dbReference type="EMBL" id="JBHSFN010000004">
    <property type="protein sequence ID" value="MFC4586358.1"/>
    <property type="molecule type" value="Genomic_DNA"/>
</dbReference>
<sequence length="244" mass="26145">MRIAIWATVTALAATLGFAPSASASAKVQEDDLLASGSSLRADEFVTSDNGKFRLYQQKDGNVVLRRGTTAVWSTGTSGKGVFTTMQRDGNLVVRDASDKALWTSNTGSNGAVLAVQDDGNIVIYSKTGKALWDRRTHIEGLMSGQSLKTDEYVRSRNGQYRLYQQKDGNVVLRHGTTAVWSTGTSGKGVFTTMQRDGNLVVRDASGEPLWSTGTSSPGALLSVQDDGNVVIYGKAGQAVWDRD</sequence>